<name>A0ABT0Z3F9_9FLAO</name>
<keyword evidence="1" id="KW-0175">Coiled coil</keyword>
<evidence type="ECO:0000256" key="1">
    <source>
        <dbReference type="SAM" id="Coils"/>
    </source>
</evidence>
<gene>
    <name evidence="3" type="ORF">NE848_12830</name>
</gene>
<keyword evidence="2" id="KW-0732">Signal</keyword>
<sequence length="250" mass="29194">MKIFILLVAIVTSLSSFSQNVNQLELRKSELVYKMQKLEDSIKIISERIEKIKRDSIANHFSEKDVYTYTLREAAIKEIPKSYGNVKNKFYEKVRVKIVGLSDDYQYYEVCAKGVCGYIHEILIDKTDEVIGITEKLKKDIELKKQMAEEQRRAEEKRKNDSIMVVFEKRVQEQKKIDAEMIRKYGKSDLEAMKEGKFWIGMNKEQLIYSLGKPIDINTNVGSWGKHEQWVYGGGTYIYLENGIVTSYQQ</sequence>
<organism evidence="3 4">
    <name type="scientific">Gramella jeungdoensis</name>
    <dbReference type="NCBI Taxonomy" id="708091"/>
    <lineage>
        <taxon>Bacteria</taxon>
        <taxon>Pseudomonadati</taxon>
        <taxon>Bacteroidota</taxon>
        <taxon>Flavobacteriia</taxon>
        <taxon>Flavobacteriales</taxon>
        <taxon>Flavobacteriaceae</taxon>
        <taxon>Christiangramia</taxon>
    </lineage>
</organism>
<protein>
    <submittedName>
        <fullName evidence="3">Uncharacterized protein</fullName>
    </submittedName>
</protein>
<evidence type="ECO:0000313" key="3">
    <source>
        <dbReference type="EMBL" id="MCM8570271.1"/>
    </source>
</evidence>
<comment type="caution">
    <text evidence="3">The sequence shown here is derived from an EMBL/GenBank/DDBJ whole genome shotgun (WGS) entry which is preliminary data.</text>
</comment>
<evidence type="ECO:0000256" key="2">
    <source>
        <dbReference type="SAM" id="SignalP"/>
    </source>
</evidence>
<dbReference type="EMBL" id="JAMSCK010000004">
    <property type="protein sequence ID" value="MCM8570271.1"/>
    <property type="molecule type" value="Genomic_DNA"/>
</dbReference>
<reference evidence="3" key="1">
    <citation type="submission" date="2022-06" db="EMBL/GenBank/DDBJ databases">
        <title>Gramella sediminis sp. nov., isolated from deep-sea sediment of the Indian Ocean.</title>
        <authorList>
            <person name="Yang L."/>
        </authorList>
    </citation>
    <scope>NUCLEOTIDE SEQUENCE</scope>
    <source>
        <strain evidence="3">HMD3159</strain>
    </source>
</reference>
<dbReference type="RefSeq" id="WP_252114205.1">
    <property type="nucleotide sequence ID" value="NZ_JAMSCK010000004.1"/>
</dbReference>
<feature type="chain" id="PRO_5046663738" evidence="2">
    <location>
        <begin position="19"/>
        <end position="250"/>
    </location>
</feature>
<dbReference type="Proteomes" id="UP001155077">
    <property type="component" value="Unassembled WGS sequence"/>
</dbReference>
<evidence type="ECO:0000313" key="4">
    <source>
        <dbReference type="Proteomes" id="UP001155077"/>
    </source>
</evidence>
<feature type="signal peptide" evidence="2">
    <location>
        <begin position="1"/>
        <end position="18"/>
    </location>
</feature>
<keyword evidence="4" id="KW-1185">Reference proteome</keyword>
<feature type="coiled-coil region" evidence="1">
    <location>
        <begin position="21"/>
        <end position="55"/>
    </location>
</feature>
<accession>A0ABT0Z3F9</accession>
<proteinExistence type="predicted"/>